<dbReference type="Proteomes" id="UP000272051">
    <property type="component" value="Unassembled WGS sequence"/>
</dbReference>
<organism evidence="1 2">
    <name type="scientific">Thermoproteota archaeon</name>
    <dbReference type="NCBI Taxonomy" id="2056631"/>
    <lineage>
        <taxon>Archaea</taxon>
        <taxon>Thermoproteota</taxon>
    </lineage>
</organism>
<dbReference type="EMBL" id="QMQX01000222">
    <property type="protein sequence ID" value="RLE49243.1"/>
    <property type="molecule type" value="Genomic_DNA"/>
</dbReference>
<evidence type="ECO:0000313" key="2">
    <source>
        <dbReference type="Proteomes" id="UP000272051"/>
    </source>
</evidence>
<protein>
    <submittedName>
        <fullName evidence="1">Uncharacterized protein</fullName>
    </submittedName>
</protein>
<dbReference type="AlphaFoldDB" id="A0A497EPH0"/>
<gene>
    <name evidence="1" type="ORF">DRJ33_08455</name>
</gene>
<name>A0A497EPH0_9CREN</name>
<sequence>LAMPSHPLVDDLSNFSFIRVEIPFEKKHESEKILSSVANMLTHQGEVALPRLVIAADSVCRKASASLFKFFYAQLINLAKVIPSYDTVNAMKAVEEKGGV</sequence>
<accession>A0A497EPH0</accession>
<evidence type="ECO:0000313" key="1">
    <source>
        <dbReference type="EMBL" id="RLE49243.1"/>
    </source>
</evidence>
<reference evidence="1 2" key="1">
    <citation type="submission" date="2018-06" db="EMBL/GenBank/DDBJ databases">
        <title>Extensive metabolic versatility and redundancy in microbially diverse, dynamic hydrothermal sediments.</title>
        <authorList>
            <person name="Dombrowski N."/>
            <person name="Teske A."/>
            <person name="Baker B.J."/>
        </authorList>
    </citation>
    <scope>NUCLEOTIDE SEQUENCE [LARGE SCALE GENOMIC DNA]</scope>
    <source>
        <strain evidence="1">B34_G17</strain>
    </source>
</reference>
<proteinExistence type="predicted"/>
<feature type="non-terminal residue" evidence="1">
    <location>
        <position position="1"/>
    </location>
</feature>
<comment type="caution">
    <text evidence="1">The sequence shown here is derived from an EMBL/GenBank/DDBJ whole genome shotgun (WGS) entry which is preliminary data.</text>
</comment>